<reference evidence="5" key="1">
    <citation type="submission" date="2020-10" db="EMBL/GenBank/DDBJ databases">
        <authorList>
            <person name="Castelo-Branco R."/>
            <person name="Eusebio N."/>
            <person name="Adriana R."/>
            <person name="Vieira A."/>
            <person name="Brugerolle De Fraissinette N."/>
            <person name="Rezende De Castro R."/>
            <person name="Schneider M.P."/>
            <person name="Vasconcelos V."/>
            <person name="Leao P.N."/>
        </authorList>
    </citation>
    <scope>NUCLEOTIDE SEQUENCE</scope>
    <source>
        <strain evidence="5">LEGE 11467</strain>
    </source>
</reference>
<proteinExistence type="inferred from homology"/>
<evidence type="ECO:0000256" key="4">
    <source>
        <dbReference type="ARBA" id="ARBA00022807"/>
    </source>
</evidence>
<keyword evidence="6" id="KW-1185">Reference proteome</keyword>
<dbReference type="InterPro" id="IPR016125">
    <property type="entry name" value="Peptidase_C15-like"/>
</dbReference>
<protein>
    <submittedName>
        <fullName evidence="5">Peptidase C15</fullName>
    </submittedName>
</protein>
<dbReference type="Gene3D" id="3.40.630.20">
    <property type="entry name" value="Peptidase C15, pyroglutamyl peptidase I-like"/>
    <property type="match status" value="2"/>
</dbReference>
<keyword evidence="2" id="KW-0645">Protease</keyword>
<evidence type="ECO:0000256" key="3">
    <source>
        <dbReference type="ARBA" id="ARBA00022801"/>
    </source>
</evidence>
<comment type="caution">
    <text evidence="5">The sequence shown here is derived from an EMBL/GenBank/DDBJ whole genome shotgun (WGS) entry which is preliminary data.</text>
</comment>
<dbReference type="PANTHER" id="PTHR23402">
    <property type="entry name" value="PROTEASE FAMILY C15 PYROGLUTAMYL-PEPTIDASE I-RELATED"/>
    <property type="match status" value="1"/>
</dbReference>
<evidence type="ECO:0000313" key="6">
    <source>
        <dbReference type="Proteomes" id="UP000621799"/>
    </source>
</evidence>
<dbReference type="AlphaFoldDB" id="A0A928VRW5"/>
<evidence type="ECO:0000256" key="1">
    <source>
        <dbReference type="ARBA" id="ARBA00006641"/>
    </source>
</evidence>
<dbReference type="SUPFAM" id="SSF53182">
    <property type="entry name" value="Pyrrolidone carboxyl peptidase (pyroglutamate aminopeptidase)"/>
    <property type="match status" value="1"/>
</dbReference>
<dbReference type="InterPro" id="IPR036440">
    <property type="entry name" value="Peptidase_C15-like_sf"/>
</dbReference>
<sequence>MRSQLLLTSFETWLPHQKSNTSDDLLGEVSALKSFHPTSCLLRKLPVDNQLASDRVLAKIDRLQPTGIICCGMAEKRSQMTVESQATRGEKILPTTVDLDRLMTQLAVTAISHDAGDFVCNHLYYTVLQYLRDRQWPLPCLFVHIPLLNEQNLAPILVDFMTICQELEGRESPLVNR</sequence>
<dbReference type="GO" id="GO:0008234">
    <property type="term" value="F:cysteine-type peptidase activity"/>
    <property type="evidence" value="ECO:0007669"/>
    <property type="project" value="UniProtKB-KW"/>
</dbReference>
<dbReference type="Pfam" id="PF01470">
    <property type="entry name" value="Peptidase_C15"/>
    <property type="match status" value="1"/>
</dbReference>
<dbReference type="PANTHER" id="PTHR23402:SF1">
    <property type="entry name" value="PYROGLUTAMYL-PEPTIDASE I"/>
    <property type="match status" value="1"/>
</dbReference>
<evidence type="ECO:0000256" key="2">
    <source>
        <dbReference type="ARBA" id="ARBA00022670"/>
    </source>
</evidence>
<keyword evidence="3" id="KW-0378">Hydrolase</keyword>
<accession>A0A928VRW5</accession>
<dbReference type="EMBL" id="JADEXN010000003">
    <property type="protein sequence ID" value="MBE9039244.1"/>
    <property type="molecule type" value="Genomic_DNA"/>
</dbReference>
<gene>
    <name evidence="5" type="ORF">IQ235_00340</name>
</gene>
<keyword evidence="4" id="KW-0788">Thiol protease</keyword>
<name>A0A928VRW5_9CYAN</name>
<dbReference type="Proteomes" id="UP000621799">
    <property type="component" value="Unassembled WGS sequence"/>
</dbReference>
<dbReference type="GO" id="GO:0006508">
    <property type="term" value="P:proteolysis"/>
    <property type="evidence" value="ECO:0007669"/>
    <property type="project" value="UniProtKB-KW"/>
</dbReference>
<evidence type="ECO:0000313" key="5">
    <source>
        <dbReference type="EMBL" id="MBE9039244.1"/>
    </source>
</evidence>
<comment type="similarity">
    <text evidence="1">Belongs to the peptidase C15 family.</text>
</comment>
<organism evidence="5 6">
    <name type="scientific">Zarconia navalis LEGE 11467</name>
    <dbReference type="NCBI Taxonomy" id="1828826"/>
    <lineage>
        <taxon>Bacteria</taxon>
        <taxon>Bacillati</taxon>
        <taxon>Cyanobacteriota</taxon>
        <taxon>Cyanophyceae</taxon>
        <taxon>Oscillatoriophycideae</taxon>
        <taxon>Oscillatoriales</taxon>
        <taxon>Oscillatoriales incertae sedis</taxon>
        <taxon>Zarconia</taxon>
        <taxon>Zarconia navalis</taxon>
    </lineage>
</organism>